<evidence type="ECO:0008006" key="4">
    <source>
        <dbReference type="Google" id="ProtNLM"/>
    </source>
</evidence>
<dbReference type="InterPro" id="IPR003591">
    <property type="entry name" value="Leu-rich_rpt_typical-subtyp"/>
</dbReference>
<dbReference type="GO" id="GO:0005737">
    <property type="term" value="C:cytoplasm"/>
    <property type="evidence" value="ECO:0007669"/>
    <property type="project" value="TreeGrafter"/>
</dbReference>
<dbReference type="SMART" id="SM00369">
    <property type="entry name" value="LRR_TYP"/>
    <property type="match status" value="3"/>
</dbReference>
<dbReference type="Pfam" id="PF13855">
    <property type="entry name" value="LRR_8"/>
    <property type="match status" value="1"/>
</dbReference>
<comment type="caution">
    <text evidence="3">The sequence shown here is derived from an EMBL/GenBank/DDBJ whole genome shotgun (WGS) entry which is preliminary data.</text>
</comment>
<dbReference type="EMBL" id="LAZR01019420">
    <property type="protein sequence ID" value="KKL92599.1"/>
    <property type="molecule type" value="Genomic_DNA"/>
</dbReference>
<evidence type="ECO:0000256" key="2">
    <source>
        <dbReference type="ARBA" id="ARBA00022737"/>
    </source>
</evidence>
<dbReference type="SUPFAM" id="SSF52058">
    <property type="entry name" value="L domain-like"/>
    <property type="match status" value="1"/>
</dbReference>
<name>A0A0F9G1K2_9ZZZZ</name>
<dbReference type="InterPro" id="IPR050216">
    <property type="entry name" value="LRR_domain-containing"/>
</dbReference>
<organism evidence="3">
    <name type="scientific">marine sediment metagenome</name>
    <dbReference type="NCBI Taxonomy" id="412755"/>
    <lineage>
        <taxon>unclassified sequences</taxon>
        <taxon>metagenomes</taxon>
        <taxon>ecological metagenomes</taxon>
    </lineage>
</organism>
<accession>A0A0F9G1K2</accession>
<evidence type="ECO:0000313" key="3">
    <source>
        <dbReference type="EMBL" id="KKL92599.1"/>
    </source>
</evidence>
<protein>
    <recommendedName>
        <fullName evidence="4">Leucine-rich repeat domain-containing protein</fullName>
    </recommendedName>
</protein>
<dbReference type="InterPro" id="IPR001611">
    <property type="entry name" value="Leu-rich_rpt"/>
</dbReference>
<dbReference type="PANTHER" id="PTHR48051">
    <property type="match status" value="1"/>
</dbReference>
<keyword evidence="2" id="KW-0677">Repeat</keyword>
<evidence type="ECO:0000256" key="1">
    <source>
        <dbReference type="ARBA" id="ARBA00022614"/>
    </source>
</evidence>
<dbReference type="AlphaFoldDB" id="A0A0F9G1K2"/>
<dbReference type="Gene3D" id="3.80.10.10">
    <property type="entry name" value="Ribonuclease Inhibitor"/>
    <property type="match status" value="1"/>
</dbReference>
<sequence length="623" mass="73271">MNESRNTTEYRVNDLLSVRLEGDSVMIYIADKPFNTCKSIALNIPLDNVKKFDEIDSIDDITDNLVRYTGWYDRKYNISLETELFAHYSNLKTWYDNGYDTRLIHSNLAFPLLRKLAEEGDFQAKRAFKHEIALRLESGSSNVIRFLINEGYLKHLNDDEINALNWDSLYKSFTLLVKKVFEELERTDDEFEFDSRISLAVFFFSFLNKNNKLQNYLQMIYKGLNNETQCEILSFFCFVKINSQNSDEFLKIVQEHSSSIDIIVKNLAYVFENSYDFHSELTLNLVQSSVGIRIILNLLSVEIDNEYTYEIKESIADTLKKCNEDILKLEVVQFIQNFDFKEFKLMVRKDVENYAKEYNRSNNIEKETRERAHHKYCDLFYRILKHLPRKSLLETLLDHRLRIMENFFSLDNDEFYDYGFIEKLITKPVINFILKWIPPEEAEALSLIGYEFHLLNRGGIQTSPYIAVDETGHVTELCLGNCPLRMFPDALLKLTHLKRLVLMNTSIMFIPEEISQLKHLRQLDLAYNKIQFLPEGVCDLINLKHLSISDNPLRLLPECIGRLQALRHLDIFTTSVKNLPDSFLKLRLTDLHIPTHLCGRDRGELRKTTSSIQGKDVWRRYYL</sequence>
<keyword evidence="1" id="KW-0433">Leucine-rich repeat</keyword>
<dbReference type="PANTHER" id="PTHR48051:SF36">
    <property type="entry name" value="CASPASE FAMILY P20 DOMAIN-CONTAINING PROTEIN"/>
    <property type="match status" value="1"/>
</dbReference>
<proteinExistence type="predicted"/>
<reference evidence="3" key="1">
    <citation type="journal article" date="2015" name="Nature">
        <title>Complex archaea that bridge the gap between prokaryotes and eukaryotes.</title>
        <authorList>
            <person name="Spang A."/>
            <person name="Saw J.H."/>
            <person name="Jorgensen S.L."/>
            <person name="Zaremba-Niedzwiedzka K."/>
            <person name="Martijn J."/>
            <person name="Lind A.E."/>
            <person name="van Eijk R."/>
            <person name="Schleper C."/>
            <person name="Guy L."/>
            <person name="Ettema T.J."/>
        </authorList>
    </citation>
    <scope>NUCLEOTIDE SEQUENCE</scope>
</reference>
<gene>
    <name evidence="3" type="ORF">LCGC14_1883080</name>
</gene>
<dbReference type="InterPro" id="IPR032675">
    <property type="entry name" value="LRR_dom_sf"/>
</dbReference>